<gene>
    <name evidence="1" type="primary">ORF19832</name>
</gene>
<proteinExistence type="predicted"/>
<reference evidence="1" key="1">
    <citation type="submission" date="2014-12" db="EMBL/GenBank/DDBJ databases">
        <title>Insight into the proteome of Arion vulgaris.</title>
        <authorList>
            <person name="Aradska J."/>
            <person name="Bulat T."/>
            <person name="Smidak R."/>
            <person name="Sarate P."/>
            <person name="Gangsoo J."/>
            <person name="Sialana F."/>
            <person name="Bilban M."/>
            <person name="Lubec G."/>
        </authorList>
    </citation>
    <scope>NUCLEOTIDE SEQUENCE</scope>
    <source>
        <tissue evidence="1">Skin</tissue>
    </source>
</reference>
<sequence>MWVNLSMVSVCQQVLKGMYAYRFCGLLVEHDHSVPQVSSHTSAIFDSIFLKEQGSIVTKSK</sequence>
<evidence type="ECO:0000313" key="1">
    <source>
        <dbReference type="EMBL" id="CEK53308.1"/>
    </source>
</evidence>
<dbReference type="EMBL" id="HACG01006443">
    <property type="protein sequence ID" value="CEK53308.1"/>
    <property type="molecule type" value="Transcribed_RNA"/>
</dbReference>
<dbReference type="AlphaFoldDB" id="A0A0B6YB14"/>
<protein>
    <submittedName>
        <fullName evidence="1">Uncharacterized protein</fullName>
    </submittedName>
</protein>
<accession>A0A0B6YB14</accession>
<organism evidence="1">
    <name type="scientific">Arion vulgaris</name>
    <dbReference type="NCBI Taxonomy" id="1028688"/>
    <lineage>
        <taxon>Eukaryota</taxon>
        <taxon>Metazoa</taxon>
        <taxon>Spiralia</taxon>
        <taxon>Lophotrochozoa</taxon>
        <taxon>Mollusca</taxon>
        <taxon>Gastropoda</taxon>
        <taxon>Heterobranchia</taxon>
        <taxon>Euthyneura</taxon>
        <taxon>Panpulmonata</taxon>
        <taxon>Eupulmonata</taxon>
        <taxon>Stylommatophora</taxon>
        <taxon>Helicina</taxon>
        <taxon>Arionoidea</taxon>
        <taxon>Arionidae</taxon>
        <taxon>Arion</taxon>
    </lineage>
</organism>
<name>A0A0B6YB14_9EUPU</name>